<dbReference type="PANTHER" id="PTHR21446">
    <property type="entry name" value="DUF3504 DOMAIN-CONTAINING PROTEIN"/>
    <property type="match status" value="1"/>
</dbReference>
<name>A0A6P8IPK2_ACTTE</name>
<accession>A0A6P8IPK2</accession>
<dbReference type="InterPro" id="IPR052787">
    <property type="entry name" value="MAVS"/>
</dbReference>
<keyword evidence="1" id="KW-1185">Reference proteome</keyword>
<gene>
    <name evidence="2" type="primary">LOC116303553</name>
</gene>
<dbReference type="PANTHER" id="PTHR21446:SF12">
    <property type="entry name" value="POTASSIUM CHANNEL TETRAMERIZATION DOMAIN CONTAINING 1"/>
    <property type="match status" value="1"/>
</dbReference>
<dbReference type="GeneID" id="116303553"/>
<dbReference type="RefSeq" id="XP_031568971.1">
    <property type="nucleotide sequence ID" value="XM_031713111.1"/>
</dbReference>
<dbReference type="InParanoid" id="A0A6P8IPK2"/>
<protein>
    <submittedName>
        <fullName evidence="2">Uncharacterized protein LOC116303553</fullName>
    </submittedName>
</protein>
<organism evidence="1 2">
    <name type="scientific">Actinia tenebrosa</name>
    <name type="common">Australian red waratah sea anemone</name>
    <dbReference type="NCBI Taxonomy" id="6105"/>
    <lineage>
        <taxon>Eukaryota</taxon>
        <taxon>Metazoa</taxon>
        <taxon>Cnidaria</taxon>
        <taxon>Anthozoa</taxon>
        <taxon>Hexacorallia</taxon>
        <taxon>Actiniaria</taxon>
        <taxon>Actiniidae</taxon>
        <taxon>Actinia</taxon>
    </lineage>
</organism>
<dbReference type="OrthoDB" id="5976985at2759"/>
<dbReference type="AlphaFoldDB" id="A0A6P8IPK2"/>
<evidence type="ECO:0000313" key="2">
    <source>
        <dbReference type="RefSeq" id="XP_031568971.1"/>
    </source>
</evidence>
<evidence type="ECO:0000313" key="1">
    <source>
        <dbReference type="Proteomes" id="UP000515163"/>
    </source>
</evidence>
<reference evidence="2" key="1">
    <citation type="submission" date="2025-08" db="UniProtKB">
        <authorList>
            <consortium name="RefSeq"/>
        </authorList>
    </citation>
    <scope>IDENTIFICATION</scope>
    <source>
        <tissue evidence="2">Tentacle</tissue>
    </source>
</reference>
<sequence>MTLGQLDANLRRFYPEARKTTGEMYSKKTLLGFRHAIERYMNQPPLNRGLKLSTDPRFNRSYEMLDAQLVQMKRKNKEDTQHKPVIENQDLLKLKTSKALSLNDPWSMLRNVWFHLILFFCRRGREGQRELKTSSLKFEVVQAGDPTLQWRTTNRPRTTRAA</sequence>
<proteinExistence type="predicted"/>
<dbReference type="KEGG" id="aten:116303553"/>
<dbReference type="Proteomes" id="UP000515163">
    <property type="component" value="Unplaced"/>
</dbReference>